<evidence type="ECO:0000256" key="1">
    <source>
        <dbReference type="SAM" id="MobiDB-lite"/>
    </source>
</evidence>
<evidence type="ECO:0000313" key="2">
    <source>
        <dbReference type="EMBL" id="BCK58788.1"/>
    </source>
</evidence>
<feature type="region of interest" description="Disordered" evidence="1">
    <location>
        <begin position="28"/>
        <end position="48"/>
    </location>
</feature>
<evidence type="ECO:0000313" key="3">
    <source>
        <dbReference type="Proteomes" id="UP000516173"/>
    </source>
</evidence>
<dbReference type="KEGG" id="nwl:NWFMUON74_65600"/>
<evidence type="ECO:0008006" key="4">
    <source>
        <dbReference type="Google" id="ProtNLM"/>
    </source>
</evidence>
<keyword evidence="3" id="KW-1185">Reference proteome</keyword>
<dbReference type="Gene3D" id="3.10.490.10">
    <property type="entry name" value="Gamma-glutamyl cyclotransferase-like"/>
    <property type="match status" value="1"/>
</dbReference>
<gene>
    <name evidence="2" type="ORF">NWFMUON74_65600</name>
</gene>
<accession>A0A7G1KU47</accession>
<reference evidence="2 3" key="1">
    <citation type="submission" date="2020-08" db="EMBL/GenBank/DDBJ databases">
        <title>Genome Sequencing of Nocardia wallacei strain FMUON74 and assembly.</title>
        <authorList>
            <person name="Toyokawa M."/>
            <person name="Uesaka K."/>
        </authorList>
    </citation>
    <scope>NUCLEOTIDE SEQUENCE [LARGE SCALE GENOMIC DNA]</scope>
    <source>
        <strain evidence="2 3">FMUON74</strain>
    </source>
</reference>
<name>A0A7G1KU47_9NOCA</name>
<proteinExistence type="predicted"/>
<dbReference type="GeneID" id="80350941"/>
<dbReference type="RefSeq" id="WP_187685476.1">
    <property type="nucleotide sequence ID" value="NZ_AP023396.1"/>
</dbReference>
<dbReference type="EMBL" id="AP023396">
    <property type="protein sequence ID" value="BCK58788.1"/>
    <property type="molecule type" value="Genomic_DNA"/>
</dbReference>
<organism evidence="2 3">
    <name type="scientific">Nocardia wallacei</name>
    <dbReference type="NCBI Taxonomy" id="480035"/>
    <lineage>
        <taxon>Bacteria</taxon>
        <taxon>Bacillati</taxon>
        <taxon>Actinomycetota</taxon>
        <taxon>Actinomycetes</taxon>
        <taxon>Mycobacteriales</taxon>
        <taxon>Nocardiaceae</taxon>
        <taxon>Nocardia</taxon>
    </lineage>
</organism>
<dbReference type="Proteomes" id="UP000516173">
    <property type="component" value="Chromosome"/>
</dbReference>
<dbReference type="AlphaFoldDB" id="A0A7G1KU47"/>
<protein>
    <recommendedName>
        <fullName evidence="4">Histone deacetylase</fullName>
    </recommendedName>
</protein>
<sequence length="214" mass="23875">MASAGYVWYAAYGSNLFARRLDYYRRGGNPPGTPRTYPGFRDPTPPRASRPLTLPGTIYFAWESPVWTGGVAFYADRPEAEWPAGTAARGYLLTVQQFEDLLAQEMYRVPGTGPRLDLAELTRHGSTRLGDGRYETLLRVADAAGYPVLTITSPWQPETVRLSKPSPRYLAMLAAGLRESHAWCTAEILAYLAELPGVHGFWPREDLCTAIRNY</sequence>